<name>A0ABY0VE13_9PSED</name>
<reference evidence="3 4" key="1">
    <citation type="submission" date="2016-10" db="EMBL/GenBank/DDBJ databases">
        <authorList>
            <person name="Varghese N."/>
            <person name="Submissions S."/>
        </authorList>
    </citation>
    <scope>NUCLEOTIDE SEQUENCE [LARGE SCALE GENOMIC DNA]</scope>
    <source>
        <strain evidence="3 4">LMG 21607</strain>
    </source>
</reference>
<keyword evidence="1" id="KW-0175">Coiled coil</keyword>
<evidence type="ECO:0000313" key="4">
    <source>
        <dbReference type="Proteomes" id="UP000182476"/>
    </source>
</evidence>
<accession>A0ABY0VE13</accession>
<protein>
    <submittedName>
        <fullName evidence="3">Arc-like DNA binding domain-containing protein</fullName>
    </submittedName>
</protein>
<gene>
    <name evidence="3" type="ORF">SAMN04489801_0997</name>
</gene>
<dbReference type="SUPFAM" id="SSF47598">
    <property type="entry name" value="Ribbon-helix-helix"/>
    <property type="match status" value="1"/>
</dbReference>
<feature type="coiled-coil region" evidence="1">
    <location>
        <begin position="55"/>
        <end position="82"/>
    </location>
</feature>
<evidence type="ECO:0000313" key="3">
    <source>
        <dbReference type="EMBL" id="SDU12465.1"/>
    </source>
</evidence>
<dbReference type="InterPro" id="IPR005569">
    <property type="entry name" value="Arc_DNA-bd_dom"/>
</dbReference>
<evidence type="ECO:0000259" key="2">
    <source>
        <dbReference type="Pfam" id="PF03869"/>
    </source>
</evidence>
<dbReference type="InterPro" id="IPR010985">
    <property type="entry name" value="Ribbon_hlx_hlx"/>
</dbReference>
<organism evidence="3 4">
    <name type="scientific">Pseudomonas mandelii</name>
    <dbReference type="NCBI Taxonomy" id="75612"/>
    <lineage>
        <taxon>Bacteria</taxon>
        <taxon>Pseudomonadati</taxon>
        <taxon>Pseudomonadota</taxon>
        <taxon>Gammaproteobacteria</taxon>
        <taxon>Pseudomonadales</taxon>
        <taxon>Pseudomonadaceae</taxon>
        <taxon>Pseudomonas</taxon>
    </lineage>
</organism>
<evidence type="ECO:0000256" key="1">
    <source>
        <dbReference type="SAM" id="Coils"/>
    </source>
</evidence>
<feature type="domain" description="Arc-like DNA binding" evidence="2">
    <location>
        <begin position="15"/>
        <end position="57"/>
    </location>
</feature>
<dbReference type="Pfam" id="PF03869">
    <property type="entry name" value="Arc"/>
    <property type="match status" value="1"/>
</dbReference>
<dbReference type="EMBL" id="LT629796">
    <property type="protein sequence ID" value="SDU12465.1"/>
    <property type="molecule type" value="Genomic_DNA"/>
</dbReference>
<dbReference type="InterPro" id="IPR013321">
    <property type="entry name" value="Arc_rbn_hlx_hlx"/>
</dbReference>
<sequence>MPSKPVPTLMPSYNSRTADKFVVRLPDGLRERINEAAENNHRSMNGEIVARINGSLDLERKYEEMRQLNSFLNQKIAILEAASQP</sequence>
<keyword evidence="4" id="KW-1185">Reference proteome</keyword>
<dbReference type="Gene3D" id="1.10.1220.10">
    <property type="entry name" value="Met repressor-like"/>
    <property type="match status" value="1"/>
</dbReference>
<proteinExistence type="predicted"/>
<dbReference type="Proteomes" id="UP000182476">
    <property type="component" value="Chromosome I"/>
</dbReference>